<evidence type="ECO:0000313" key="9">
    <source>
        <dbReference type="Proteomes" id="UP000807353"/>
    </source>
</evidence>
<dbReference type="Proteomes" id="UP000807353">
    <property type="component" value="Unassembled WGS sequence"/>
</dbReference>
<dbReference type="InterPro" id="IPR001138">
    <property type="entry name" value="Zn2Cys6_DnaBD"/>
</dbReference>
<comment type="subcellular location">
    <subcellularLocation>
        <location evidence="1">Nucleus</location>
    </subcellularLocation>
</comment>
<dbReference type="OrthoDB" id="2309723at2759"/>
<evidence type="ECO:0000256" key="5">
    <source>
        <dbReference type="ARBA" id="ARBA00023242"/>
    </source>
</evidence>
<evidence type="ECO:0000256" key="4">
    <source>
        <dbReference type="ARBA" id="ARBA00023163"/>
    </source>
</evidence>
<reference evidence="8" key="1">
    <citation type="submission" date="2020-11" db="EMBL/GenBank/DDBJ databases">
        <authorList>
            <consortium name="DOE Joint Genome Institute"/>
            <person name="Ahrendt S."/>
            <person name="Riley R."/>
            <person name="Andreopoulos W."/>
            <person name="Labutti K."/>
            <person name="Pangilinan J."/>
            <person name="Ruiz-Duenas F.J."/>
            <person name="Barrasa J.M."/>
            <person name="Sanchez-Garcia M."/>
            <person name="Camarero S."/>
            <person name="Miyauchi S."/>
            <person name="Serrano A."/>
            <person name="Linde D."/>
            <person name="Babiker R."/>
            <person name="Drula E."/>
            <person name="Ayuso-Fernandez I."/>
            <person name="Pacheco R."/>
            <person name="Padilla G."/>
            <person name="Ferreira P."/>
            <person name="Barriuso J."/>
            <person name="Kellner H."/>
            <person name="Castanera R."/>
            <person name="Alfaro M."/>
            <person name="Ramirez L."/>
            <person name="Pisabarro A.G."/>
            <person name="Kuo A."/>
            <person name="Tritt A."/>
            <person name="Lipzen A."/>
            <person name="He G."/>
            <person name="Yan M."/>
            <person name="Ng V."/>
            <person name="Cullen D."/>
            <person name="Martin F."/>
            <person name="Rosso M.-N."/>
            <person name="Henrissat B."/>
            <person name="Hibbett D."/>
            <person name="Martinez A.T."/>
            <person name="Grigoriev I.V."/>
        </authorList>
    </citation>
    <scope>NUCLEOTIDE SEQUENCE</scope>
    <source>
        <strain evidence="8">CBS 247.69</strain>
    </source>
</reference>
<dbReference type="InterPro" id="IPR036864">
    <property type="entry name" value="Zn2-C6_fun-type_DNA-bd_sf"/>
</dbReference>
<feature type="domain" description="Zn(2)-C6 fungal-type" evidence="7">
    <location>
        <begin position="18"/>
        <end position="51"/>
    </location>
</feature>
<gene>
    <name evidence="8" type="ORF">BDZ94DRAFT_177029</name>
</gene>
<dbReference type="CDD" id="cd12148">
    <property type="entry name" value="fungal_TF_MHR"/>
    <property type="match status" value="1"/>
</dbReference>
<accession>A0A9P5YDM3</accession>
<evidence type="ECO:0000256" key="1">
    <source>
        <dbReference type="ARBA" id="ARBA00004123"/>
    </source>
</evidence>
<dbReference type="Gene3D" id="4.10.240.10">
    <property type="entry name" value="Zn(2)-C6 fungal-type DNA-binding domain"/>
    <property type="match status" value="1"/>
</dbReference>
<keyword evidence="3" id="KW-0805">Transcription regulation</keyword>
<dbReference type="GO" id="GO:0005634">
    <property type="term" value="C:nucleus"/>
    <property type="evidence" value="ECO:0007669"/>
    <property type="project" value="UniProtKB-SubCell"/>
</dbReference>
<comment type="caution">
    <text evidence="8">The sequence shown here is derived from an EMBL/GenBank/DDBJ whole genome shotgun (WGS) entry which is preliminary data.</text>
</comment>
<protein>
    <recommendedName>
        <fullName evidence="7">Zn(2)-C6 fungal-type domain-containing protein</fullName>
    </recommendedName>
</protein>
<keyword evidence="9" id="KW-1185">Reference proteome</keyword>
<evidence type="ECO:0000256" key="3">
    <source>
        <dbReference type="ARBA" id="ARBA00023015"/>
    </source>
</evidence>
<evidence type="ECO:0000313" key="8">
    <source>
        <dbReference type="EMBL" id="KAF9466556.1"/>
    </source>
</evidence>
<dbReference type="PANTHER" id="PTHR47338">
    <property type="entry name" value="ZN(II)2CYS6 TRANSCRIPTION FACTOR (EUROFUNG)-RELATED"/>
    <property type="match status" value="1"/>
</dbReference>
<dbReference type="PANTHER" id="PTHR47338:SF29">
    <property type="entry name" value="ZN(2)-C6 FUNGAL-TYPE DOMAIN-CONTAINING PROTEIN"/>
    <property type="match status" value="1"/>
</dbReference>
<dbReference type="EMBL" id="MU150241">
    <property type="protein sequence ID" value="KAF9466556.1"/>
    <property type="molecule type" value="Genomic_DNA"/>
</dbReference>
<feature type="compositionally biased region" description="Low complexity" evidence="6">
    <location>
        <begin position="107"/>
        <end position="136"/>
    </location>
</feature>
<dbReference type="SUPFAM" id="SSF57701">
    <property type="entry name" value="Zn2/Cys6 DNA-binding domain"/>
    <property type="match status" value="1"/>
</dbReference>
<sequence>MSLSTTKSASPPLQRGKACGNCRRRKIRCDGNRPICGPCGRTAKSAEDCEYTDTGRSRTQLLEANIVRLEARVRELESLDHRTPVALVTPYEEPRPSPPSILLSGANSPSPYSSPNNPDSLSPITPPSSSSSIEPTSEEPSLVVIKLLLQSFLPHASEFGFFLDTSRFCENALRPLPIGHHNRPAPALLSATYLWGVHLSQSDALAAHERVFLSRALQHSASNLTTDHPLKILHGLQAEILLSLYFFQANRLMEGRYHYSAAISIIMSTRMHKIRSMQDSQILPCLSFRDRALLPHPIDMIEEGEQILGFWTTYALHNCWSVALGSPMPLGFDAHGTQVDTPWPLDVNQYGHLPPDLQGSFTVQNFLNNSSINSFGEFSTLAMYAKASILFERAAYKATQCYPDMPPNEAAVFTSSFTSLNGSITRFIADLPPISQLEMTLPAVIRTIFVTHTLAHSACLHLHAIFAESDSRSRDKCVASALAIMGLIGDVDLQSFQHINPILGALWMAACQFLIDEIFRLKTLRSIWGPEGPSEEKENRSVTALERGFGALAMFSLECPLFSYQLTKIQEAYSQLHQ</sequence>
<dbReference type="AlphaFoldDB" id="A0A9P5YDM3"/>
<proteinExistence type="predicted"/>
<dbReference type="Pfam" id="PF00172">
    <property type="entry name" value="Zn_clus"/>
    <property type="match status" value="1"/>
</dbReference>
<dbReference type="PROSITE" id="PS50048">
    <property type="entry name" value="ZN2_CY6_FUNGAL_2"/>
    <property type="match status" value="1"/>
</dbReference>
<dbReference type="InterPro" id="IPR050815">
    <property type="entry name" value="TF_fung"/>
</dbReference>
<dbReference type="GO" id="GO:0008270">
    <property type="term" value="F:zinc ion binding"/>
    <property type="evidence" value="ECO:0007669"/>
    <property type="project" value="InterPro"/>
</dbReference>
<dbReference type="CDD" id="cd00067">
    <property type="entry name" value="GAL4"/>
    <property type="match status" value="1"/>
</dbReference>
<feature type="region of interest" description="Disordered" evidence="6">
    <location>
        <begin position="87"/>
        <end position="136"/>
    </location>
</feature>
<keyword evidence="5" id="KW-0539">Nucleus</keyword>
<evidence type="ECO:0000256" key="6">
    <source>
        <dbReference type="SAM" id="MobiDB-lite"/>
    </source>
</evidence>
<name>A0A9P5YDM3_9AGAR</name>
<evidence type="ECO:0000256" key="2">
    <source>
        <dbReference type="ARBA" id="ARBA00022723"/>
    </source>
</evidence>
<keyword evidence="2" id="KW-0479">Metal-binding</keyword>
<dbReference type="GO" id="GO:0000981">
    <property type="term" value="F:DNA-binding transcription factor activity, RNA polymerase II-specific"/>
    <property type="evidence" value="ECO:0007669"/>
    <property type="project" value="InterPro"/>
</dbReference>
<evidence type="ECO:0000259" key="7">
    <source>
        <dbReference type="PROSITE" id="PS50048"/>
    </source>
</evidence>
<organism evidence="8 9">
    <name type="scientific">Collybia nuda</name>
    <dbReference type="NCBI Taxonomy" id="64659"/>
    <lineage>
        <taxon>Eukaryota</taxon>
        <taxon>Fungi</taxon>
        <taxon>Dikarya</taxon>
        <taxon>Basidiomycota</taxon>
        <taxon>Agaricomycotina</taxon>
        <taxon>Agaricomycetes</taxon>
        <taxon>Agaricomycetidae</taxon>
        <taxon>Agaricales</taxon>
        <taxon>Tricholomatineae</taxon>
        <taxon>Clitocybaceae</taxon>
        <taxon>Collybia</taxon>
    </lineage>
</organism>
<dbReference type="SMART" id="SM00066">
    <property type="entry name" value="GAL4"/>
    <property type="match status" value="1"/>
</dbReference>
<keyword evidence="4" id="KW-0804">Transcription</keyword>